<proteinExistence type="predicted"/>
<accession>A0AAW6XYC9</accession>
<evidence type="ECO:0000256" key="1">
    <source>
        <dbReference type="SAM" id="Coils"/>
    </source>
</evidence>
<evidence type="ECO:0000313" key="4">
    <source>
        <dbReference type="Proteomes" id="UP001237784"/>
    </source>
</evidence>
<feature type="coiled-coil region" evidence="1">
    <location>
        <begin position="201"/>
        <end position="231"/>
    </location>
</feature>
<dbReference type="RefSeq" id="WP_285085147.1">
    <property type="nucleotide sequence ID" value="NZ_JASOME010000004.1"/>
</dbReference>
<evidence type="ECO:0000313" key="3">
    <source>
        <dbReference type="EMBL" id="MDK7063858.1"/>
    </source>
</evidence>
<dbReference type="AlphaFoldDB" id="A0AAW6XYC9"/>
<organism evidence="3 4">
    <name type="scientific">Gardnerella vaginalis</name>
    <dbReference type="NCBI Taxonomy" id="2702"/>
    <lineage>
        <taxon>Bacteria</taxon>
        <taxon>Bacillati</taxon>
        <taxon>Actinomycetota</taxon>
        <taxon>Actinomycetes</taxon>
        <taxon>Bifidobacteriales</taxon>
        <taxon>Bifidobacteriaceae</taxon>
        <taxon>Gardnerella</taxon>
    </lineage>
</organism>
<gene>
    <name evidence="3" type="ORF">QP372_04925</name>
</gene>
<name>A0AAW6XYC9_GARVA</name>
<dbReference type="InterPro" id="IPR018760">
    <property type="entry name" value="DUF2326"/>
</dbReference>
<feature type="coiled-coil region" evidence="1">
    <location>
        <begin position="318"/>
        <end position="393"/>
    </location>
</feature>
<protein>
    <submittedName>
        <fullName evidence="3">DUF2326 domain-containing protein</fullName>
    </submittedName>
</protein>
<comment type="caution">
    <text evidence="3">The sequence shown here is derived from an EMBL/GenBank/DDBJ whole genome shotgun (WGS) entry which is preliminary data.</text>
</comment>
<dbReference type="Pfam" id="PF10088">
    <property type="entry name" value="DUF2326"/>
    <property type="match status" value="1"/>
</dbReference>
<dbReference type="Proteomes" id="UP001237784">
    <property type="component" value="Unassembled WGS sequence"/>
</dbReference>
<sequence>MLTELYCDEFKDSTPCPITFSNGLNIVLGTEGATNSIGKSTFLMILDFVFGGGDYLTLSKDVKTHIGDHNFRYAFNFNGHKHCYIRGTEKPNEVLVCDNNYHPISSMPIKDYREMLAHAYGMDTIGITWRDAVSPTFRIWQRDNDKPTLPLSRHRTDTHRSGIVRLLALFDMLKPVQNVLTAEEEAKSAIDAAKTAPTIYCLNMASNKKEFEENIKRIQELEDELQAVQESFGEKLPSELTKEQAKTVAELKHAQTPLLRQRTMLNNQLNALVNNHSLASKRLSKADFEQLKEFVPELDADYLSKIEGFHTGIKKLLTKQVNEEIKTTEEKLEVVDSKLRILDEQITHITTAPNITAASAQTYHELKTEISNLQRANQNFQTKEKNRETLKQAQVVIEKSTKDILHEIEKSINDYLKKVDGSFTDEKRNPPKLNLKKIDSYSYAIADDTGTGSGYRSLLSFDLALLEHSKLPVIMEDSFLFKQIETEAVNRILAHYNTIKNKQIFIALDEADKYDNKAKEIIKNNTRLHLDHDSEALFGKEWGKKKNA</sequence>
<reference evidence="3" key="1">
    <citation type="submission" date="2023-05" db="EMBL/GenBank/DDBJ databases">
        <title>Cataloging the Phylogenetic Diversity of Human Bladder Bacteria.</title>
        <authorList>
            <person name="Du J."/>
        </authorList>
    </citation>
    <scope>NUCLEOTIDE SEQUENCE</scope>
    <source>
        <strain evidence="3">UMB6789</strain>
    </source>
</reference>
<keyword evidence="1" id="KW-0175">Coiled coil</keyword>
<dbReference type="EMBL" id="JASOME010000004">
    <property type="protein sequence ID" value="MDK7063858.1"/>
    <property type="molecule type" value="Genomic_DNA"/>
</dbReference>
<evidence type="ECO:0000259" key="2">
    <source>
        <dbReference type="Pfam" id="PF10088"/>
    </source>
</evidence>
<feature type="domain" description="DUF2326" evidence="2">
    <location>
        <begin position="428"/>
        <end position="540"/>
    </location>
</feature>